<feature type="transmembrane region" description="Helical" evidence="11">
    <location>
        <begin position="25"/>
        <end position="43"/>
    </location>
</feature>
<dbReference type="GO" id="GO:0005789">
    <property type="term" value="C:endoplasmic reticulum membrane"/>
    <property type="evidence" value="ECO:0007669"/>
    <property type="project" value="UniProtKB-SubCell"/>
</dbReference>
<dbReference type="InterPro" id="IPR000133">
    <property type="entry name" value="ER_ret_rcpt"/>
</dbReference>
<keyword evidence="6" id="KW-0931">ER-Golgi transport</keyword>
<dbReference type="Proteomes" id="UP001172457">
    <property type="component" value="Unassembled WGS sequence"/>
</dbReference>
<evidence type="ECO:0000256" key="4">
    <source>
        <dbReference type="ARBA" id="ARBA00022692"/>
    </source>
</evidence>
<dbReference type="Pfam" id="PF00810">
    <property type="entry name" value="ER_lumen_recept"/>
    <property type="match status" value="1"/>
</dbReference>
<proteinExistence type="inferred from homology"/>
<keyword evidence="7" id="KW-0653">Protein transport</keyword>
<keyword evidence="10" id="KW-0675">Receptor</keyword>
<evidence type="ECO:0000256" key="11">
    <source>
        <dbReference type="SAM" id="Phobius"/>
    </source>
</evidence>
<evidence type="ECO:0000256" key="2">
    <source>
        <dbReference type="ARBA" id="ARBA00010120"/>
    </source>
</evidence>
<evidence type="ECO:0000256" key="8">
    <source>
        <dbReference type="ARBA" id="ARBA00022989"/>
    </source>
</evidence>
<evidence type="ECO:0000313" key="13">
    <source>
        <dbReference type="Proteomes" id="UP001172457"/>
    </source>
</evidence>
<evidence type="ECO:0000256" key="1">
    <source>
        <dbReference type="ARBA" id="ARBA00004477"/>
    </source>
</evidence>
<name>A0AA38S6A6_9ASTR</name>
<comment type="subcellular location">
    <subcellularLocation>
        <location evidence="1">Endoplasmic reticulum membrane</location>
        <topology evidence="1">Multi-pass membrane protein</topology>
    </subcellularLocation>
</comment>
<dbReference type="GO" id="GO:0006621">
    <property type="term" value="P:protein retention in ER lumen"/>
    <property type="evidence" value="ECO:0007669"/>
    <property type="project" value="InterPro"/>
</dbReference>
<accession>A0AA38S6A6</accession>
<reference evidence="12" key="1">
    <citation type="submission" date="2023-03" db="EMBL/GenBank/DDBJ databases">
        <title>Chromosome-scale reference genome and RAD-based genetic map of yellow starthistle (Centaurea solstitialis) reveal putative structural variation and QTLs associated with invader traits.</title>
        <authorList>
            <person name="Reatini B."/>
            <person name="Cang F.A."/>
            <person name="Jiang Q."/>
            <person name="Mckibben M.T.W."/>
            <person name="Barker M.S."/>
            <person name="Rieseberg L.H."/>
            <person name="Dlugosch K.M."/>
        </authorList>
    </citation>
    <scope>NUCLEOTIDE SEQUENCE</scope>
    <source>
        <strain evidence="12">CAN-66</strain>
        <tissue evidence="12">Leaf</tissue>
    </source>
</reference>
<feature type="transmembrane region" description="Helical" evidence="11">
    <location>
        <begin position="55"/>
        <end position="74"/>
    </location>
</feature>
<dbReference type="GO" id="GO:0046923">
    <property type="term" value="F:ER retention sequence binding"/>
    <property type="evidence" value="ECO:0007669"/>
    <property type="project" value="InterPro"/>
</dbReference>
<organism evidence="12 13">
    <name type="scientific">Centaurea solstitialis</name>
    <name type="common">yellow star-thistle</name>
    <dbReference type="NCBI Taxonomy" id="347529"/>
    <lineage>
        <taxon>Eukaryota</taxon>
        <taxon>Viridiplantae</taxon>
        <taxon>Streptophyta</taxon>
        <taxon>Embryophyta</taxon>
        <taxon>Tracheophyta</taxon>
        <taxon>Spermatophyta</taxon>
        <taxon>Magnoliopsida</taxon>
        <taxon>eudicotyledons</taxon>
        <taxon>Gunneridae</taxon>
        <taxon>Pentapetalae</taxon>
        <taxon>asterids</taxon>
        <taxon>campanulids</taxon>
        <taxon>Asterales</taxon>
        <taxon>Asteraceae</taxon>
        <taxon>Carduoideae</taxon>
        <taxon>Cardueae</taxon>
        <taxon>Centaureinae</taxon>
        <taxon>Centaurea</taxon>
    </lineage>
</organism>
<evidence type="ECO:0000256" key="10">
    <source>
        <dbReference type="ARBA" id="ARBA00023170"/>
    </source>
</evidence>
<comment type="similarity">
    <text evidence="2">Belongs to the ERD2 family.</text>
</comment>
<evidence type="ECO:0000256" key="3">
    <source>
        <dbReference type="ARBA" id="ARBA00022448"/>
    </source>
</evidence>
<keyword evidence="5" id="KW-0256">Endoplasmic reticulum</keyword>
<keyword evidence="3" id="KW-0813">Transport</keyword>
<dbReference type="GO" id="GO:0015031">
    <property type="term" value="P:protein transport"/>
    <property type="evidence" value="ECO:0007669"/>
    <property type="project" value="UniProtKB-KW"/>
</dbReference>
<dbReference type="GO" id="GO:0016192">
    <property type="term" value="P:vesicle-mediated transport"/>
    <property type="evidence" value="ECO:0007669"/>
    <property type="project" value="UniProtKB-KW"/>
</dbReference>
<dbReference type="AlphaFoldDB" id="A0AA38S6A6"/>
<gene>
    <name evidence="12" type="ORF">OSB04_un000227</name>
</gene>
<evidence type="ECO:0000256" key="9">
    <source>
        <dbReference type="ARBA" id="ARBA00023136"/>
    </source>
</evidence>
<evidence type="ECO:0000256" key="7">
    <source>
        <dbReference type="ARBA" id="ARBA00022927"/>
    </source>
</evidence>
<dbReference type="EMBL" id="JARYMX010000015">
    <property type="protein sequence ID" value="KAJ9536578.1"/>
    <property type="molecule type" value="Genomic_DNA"/>
</dbReference>
<evidence type="ECO:0000256" key="6">
    <source>
        <dbReference type="ARBA" id="ARBA00022892"/>
    </source>
</evidence>
<evidence type="ECO:0000313" key="12">
    <source>
        <dbReference type="EMBL" id="KAJ9536578.1"/>
    </source>
</evidence>
<protein>
    <submittedName>
        <fullName evidence="12">Uncharacterized protein</fullName>
    </submittedName>
</protein>
<keyword evidence="13" id="KW-1185">Reference proteome</keyword>
<comment type="caution">
    <text evidence="12">The sequence shown here is derived from an EMBL/GenBank/DDBJ whole genome shotgun (WGS) entry which is preliminary data.</text>
</comment>
<keyword evidence="8 11" id="KW-1133">Transmembrane helix</keyword>
<sequence>MGGALCYSCSVDLPTYLSFSREQNYVGVMRVLGSNCSASWVLFMQKTKMIEPCTAHYVFALGVARFLGCAHWIIQAIFIKGHSYESCKTPADFHGYSAPLGLVTV</sequence>
<evidence type="ECO:0000256" key="5">
    <source>
        <dbReference type="ARBA" id="ARBA00022824"/>
    </source>
</evidence>
<keyword evidence="9 11" id="KW-0472">Membrane</keyword>
<keyword evidence="4 11" id="KW-0812">Transmembrane</keyword>